<evidence type="ECO:0008006" key="3">
    <source>
        <dbReference type="Google" id="ProtNLM"/>
    </source>
</evidence>
<sequence>MAYNGYTPYRGERRRRRILLLVIFATLIGLFSLAVRSRSEQRDVLEYVSVARETLVEHREIAAQVSTLLVDIDGLERQVVLDKVQSLYERALAADAKLAAVPIAPEVAVLSGYVTVATSSWTTAVGALDEAFLASVDDAQDVLVGERLLAAAFEELKVGDRAYANVAQRLIPISDEYSVNEFPLFTYINPEQINTYDAKLTAIRLRQFRQLAEYRDVKLSVTLDPLPVAEQNGVAVIPFGETFSASVVVSNNGNLIENNIVVTLTITEIAGEFVLPVSQTIDQLLPDVSSTVVFNDLPLLAGQLYELVIEAPVANDNDPASNEWRLFFRRNAGE</sequence>
<organism evidence="2">
    <name type="scientific">hydrothermal vent metagenome</name>
    <dbReference type="NCBI Taxonomy" id="652676"/>
    <lineage>
        <taxon>unclassified sequences</taxon>
        <taxon>metagenomes</taxon>
        <taxon>ecological metagenomes</taxon>
    </lineage>
</organism>
<name>A0A3B0SRD4_9ZZZZ</name>
<proteinExistence type="predicted"/>
<gene>
    <name evidence="2" type="ORF">MNBD_ACTINO02-904</name>
</gene>
<keyword evidence="1" id="KW-0472">Membrane</keyword>
<accession>A0A3B0SRD4</accession>
<dbReference type="AlphaFoldDB" id="A0A3B0SRD4"/>
<protein>
    <recommendedName>
        <fullName evidence="3">CARDB domain-containing protein</fullName>
    </recommendedName>
</protein>
<dbReference type="EMBL" id="UOEK01000461">
    <property type="protein sequence ID" value="VAW08415.1"/>
    <property type="molecule type" value="Genomic_DNA"/>
</dbReference>
<keyword evidence="1" id="KW-0812">Transmembrane</keyword>
<feature type="transmembrane region" description="Helical" evidence="1">
    <location>
        <begin position="18"/>
        <end position="35"/>
    </location>
</feature>
<reference evidence="2" key="1">
    <citation type="submission" date="2018-06" db="EMBL/GenBank/DDBJ databases">
        <authorList>
            <person name="Zhirakovskaya E."/>
        </authorList>
    </citation>
    <scope>NUCLEOTIDE SEQUENCE</scope>
</reference>
<keyword evidence="1" id="KW-1133">Transmembrane helix</keyword>
<evidence type="ECO:0000313" key="2">
    <source>
        <dbReference type="EMBL" id="VAW08415.1"/>
    </source>
</evidence>
<evidence type="ECO:0000256" key="1">
    <source>
        <dbReference type="SAM" id="Phobius"/>
    </source>
</evidence>